<organism evidence="3 4">
    <name type="scientific">Planctomicrobium piriforme</name>
    <dbReference type="NCBI Taxonomy" id="1576369"/>
    <lineage>
        <taxon>Bacteria</taxon>
        <taxon>Pseudomonadati</taxon>
        <taxon>Planctomycetota</taxon>
        <taxon>Planctomycetia</taxon>
        <taxon>Planctomycetales</taxon>
        <taxon>Planctomycetaceae</taxon>
        <taxon>Planctomicrobium</taxon>
    </lineage>
</organism>
<dbReference type="Pfam" id="PF07596">
    <property type="entry name" value="SBP_bac_10"/>
    <property type="match status" value="1"/>
</dbReference>
<proteinExistence type="predicted"/>
<protein>
    <submittedName>
        <fullName evidence="3">Prepilin-type processing-associated H-X9-DG domain-containing protein</fullName>
    </submittedName>
</protein>
<dbReference type="AlphaFoldDB" id="A0A1I3AWN0"/>
<dbReference type="InterPro" id="IPR011453">
    <property type="entry name" value="DUF1559"/>
</dbReference>
<dbReference type="InterPro" id="IPR027558">
    <property type="entry name" value="Pre_pil_HX9DG_C"/>
</dbReference>
<feature type="transmembrane region" description="Helical" evidence="1">
    <location>
        <begin position="22"/>
        <end position="44"/>
    </location>
</feature>
<keyword evidence="1" id="KW-1133">Transmembrane helix</keyword>
<keyword evidence="1" id="KW-0812">Transmembrane</keyword>
<sequence length="253" mass="28469">MTESSDHIPETKLETPKRVHSWTWFFVEYGAIAFALLILLALLLPNVRFAKEPARRVQCLNNLRYISLAVLNYSEQYGSLPPAYTVDALGKPLHSWRTLILPFLDQEKLYKTIDLSKPWDDPANEVAFKTVVRAFQCPETELPAGQTTFVAMASDDLCFHPTRGRALSEFKDGTNQTVMVLETDREHAVHWMSPNDCDPKWFLNFDAKSPLAHPGGINVAHVDGSARFFRASTPAKTRAALMTIAGGDKVEEY</sequence>
<dbReference type="STRING" id="1576369.SAMN05421753_10199"/>
<dbReference type="PANTHER" id="PTHR30093">
    <property type="entry name" value="GENERAL SECRETION PATHWAY PROTEIN G"/>
    <property type="match status" value="1"/>
</dbReference>
<dbReference type="SUPFAM" id="SSF54523">
    <property type="entry name" value="Pili subunits"/>
    <property type="match status" value="1"/>
</dbReference>
<evidence type="ECO:0000259" key="2">
    <source>
        <dbReference type="Pfam" id="PF07596"/>
    </source>
</evidence>
<dbReference type="RefSeq" id="WP_092046859.1">
    <property type="nucleotide sequence ID" value="NZ_FOQD01000001.1"/>
</dbReference>
<dbReference type="OrthoDB" id="285651at2"/>
<dbReference type="NCBIfam" id="TIGR04294">
    <property type="entry name" value="pre_pil_HX9DG"/>
    <property type="match status" value="1"/>
</dbReference>
<evidence type="ECO:0000313" key="3">
    <source>
        <dbReference type="EMBL" id="SFH54505.1"/>
    </source>
</evidence>
<dbReference type="InterPro" id="IPR045584">
    <property type="entry name" value="Pilin-like"/>
</dbReference>
<dbReference type="EMBL" id="FOQD01000001">
    <property type="protein sequence ID" value="SFH54505.1"/>
    <property type="molecule type" value="Genomic_DNA"/>
</dbReference>
<keyword evidence="4" id="KW-1185">Reference proteome</keyword>
<accession>A0A1I3AWN0</accession>
<feature type="domain" description="DUF1559" evidence="2">
    <location>
        <begin position="50"/>
        <end position="141"/>
    </location>
</feature>
<dbReference type="Proteomes" id="UP000199518">
    <property type="component" value="Unassembled WGS sequence"/>
</dbReference>
<reference evidence="4" key="1">
    <citation type="submission" date="2016-10" db="EMBL/GenBank/DDBJ databases">
        <authorList>
            <person name="Varghese N."/>
            <person name="Submissions S."/>
        </authorList>
    </citation>
    <scope>NUCLEOTIDE SEQUENCE [LARGE SCALE GENOMIC DNA]</scope>
    <source>
        <strain evidence="4">DSM 26348</strain>
    </source>
</reference>
<dbReference type="PANTHER" id="PTHR30093:SF2">
    <property type="entry name" value="TYPE II SECRETION SYSTEM PROTEIN H"/>
    <property type="match status" value="1"/>
</dbReference>
<name>A0A1I3AWN0_9PLAN</name>
<evidence type="ECO:0000313" key="4">
    <source>
        <dbReference type="Proteomes" id="UP000199518"/>
    </source>
</evidence>
<keyword evidence="1" id="KW-0472">Membrane</keyword>
<gene>
    <name evidence="3" type="ORF">SAMN05421753_10199</name>
</gene>
<evidence type="ECO:0000256" key="1">
    <source>
        <dbReference type="SAM" id="Phobius"/>
    </source>
</evidence>